<dbReference type="RefSeq" id="WP_026655913.1">
    <property type="nucleotide sequence ID" value="NZ_FMUR01000007.1"/>
</dbReference>
<sequence>MDKAVYRVALASTDNRFVDQHFGRAESFLIVDVDENGDYEEIEQRFVNPVCMGGHHDAAELKRGVDGVSDCNFVLAARIGDGARGELEERGIAAFEMPGPVSEAIRKLDGYLKLLQEMNNNIKGQ</sequence>
<dbReference type="SUPFAM" id="SSF53146">
    <property type="entry name" value="Nitrogenase accessory factor-like"/>
    <property type="match status" value="1"/>
</dbReference>
<dbReference type="Proteomes" id="UP000183047">
    <property type="component" value="Unassembled WGS sequence"/>
</dbReference>
<organism evidence="2 3">
    <name type="scientific">Butyrivibrio hungatei</name>
    <dbReference type="NCBI Taxonomy" id="185008"/>
    <lineage>
        <taxon>Bacteria</taxon>
        <taxon>Bacillati</taxon>
        <taxon>Bacillota</taxon>
        <taxon>Clostridia</taxon>
        <taxon>Lachnospirales</taxon>
        <taxon>Lachnospiraceae</taxon>
        <taxon>Butyrivibrio</taxon>
    </lineage>
</organism>
<name>A0A1G5D039_9FIRM</name>
<dbReference type="EMBL" id="FMUR01000007">
    <property type="protein sequence ID" value="SCY08016.1"/>
    <property type="molecule type" value="Genomic_DNA"/>
</dbReference>
<proteinExistence type="predicted"/>
<accession>A0A1G5D039</accession>
<keyword evidence="3" id="KW-1185">Reference proteome</keyword>
<feature type="domain" description="Dinitrogenase iron-molybdenum cofactor biosynthesis" evidence="1">
    <location>
        <begin position="15"/>
        <end position="108"/>
    </location>
</feature>
<dbReference type="PANTHER" id="PTHR33937">
    <property type="entry name" value="IRON-MOLYBDENUM PROTEIN-RELATED-RELATED"/>
    <property type="match status" value="1"/>
</dbReference>
<reference evidence="3" key="1">
    <citation type="submission" date="2016-10" db="EMBL/GenBank/DDBJ databases">
        <authorList>
            <person name="Varghese N."/>
            <person name="Submissions S."/>
        </authorList>
    </citation>
    <scope>NUCLEOTIDE SEQUENCE [LARGE SCALE GENOMIC DNA]</scope>
    <source>
        <strain evidence="3">XBD2006</strain>
    </source>
</reference>
<dbReference type="InterPro" id="IPR036105">
    <property type="entry name" value="DiNase_FeMo-co_biosyn_sf"/>
</dbReference>
<dbReference type="InterPro" id="IPR051840">
    <property type="entry name" value="NifX/NifY_domain"/>
</dbReference>
<protein>
    <submittedName>
        <fullName evidence="2">Predicted Fe-Mo cluster-binding protein, NifX family</fullName>
    </submittedName>
</protein>
<dbReference type="Pfam" id="PF02579">
    <property type="entry name" value="Nitro_FeMo-Co"/>
    <property type="match status" value="1"/>
</dbReference>
<evidence type="ECO:0000313" key="3">
    <source>
        <dbReference type="Proteomes" id="UP000183047"/>
    </source>
</evidence>
<dbReference type="OrthoDB" id="280278at2"/>
<dbReference type="AlphaFoldDB" id="A0A1G5D039"/>
<evidence type="ECO:0000313" key="2">
    <source>
        <dbReference type="EMBL" id="SCY08016.1"/>
    </source>
</evidence>
<dbReference type="InterPro" id="IPR003731">
    <property type="entry name" value="Di-Nase_FeMo-co_biosynth"/>
</dbReference>
<gene>
    <name evidence="2" type="ORF">SAMN02910451_01315</name>
</gene>
<dbReference type="PANTHER" id="PTHR33937:SF2">
    <property type="entry name" value="DINITROGENASE IRON-MOLYBDENUM COFACTOR BIOSYNTHESIS DOMAIN-CONTAINING PROTEIN"/>
    <property type="match status" value="1"/>
</dbReference>
<dbReference type="Gene3D" id="3.30.420.130">
    <property type="entry name" value="Dinitrogenase iron-molybdenum cofactor biosynthesis domain"/>
    <property type="match status" value="1"/>
</dbReference>
<evidence type="ECO:0000259" key="1">
    <source>
        <dbReference type="Pfam" id="PF02579"/>
    </source>
</evidence>